<protein>
    <submittedName>
        <fullName evidence="1">Uncharacterized protein</fullName>
    </submittedName>
</protein>
<comment type="caution">
    <text evidence="1">The sequence shown here is derived from an EMBL/GenBank/DDBJ whole genome shotgun (WGS) entry which is preliminary data.</text>
</comment>
<dbReference type="EMBL" id="JAIWYP010000009">
    <property type="protein sequence ID" value="KAH3768759.1"/>
    <property type="molecule type" value="Genomic_DNA"/>
</dbReference>
<organism evidence="1 2">
    <name type="scientific">Dreissena polymorpha</name>
    <name type="common">Zebra mussel</name>
    <name type="synonym">Mytilus polymorpha</name>
    <dbReference type="NCBI Taxonomy" id="45954"/>
    <lineage>
        <taxon>Eukaryota</taxon>
        <taxon>Metazoa</taxon>
        <taxon>Spiralia</taxon>
        <taxon>Lophotrochozoa</taxon>
        <taxon>Mollusca</taxon>
        <taxon>Bivalvia</taxon>
        <taxon>Autobranchia</taxon>
        <taxon>Heteroconchia</taxon>
        <taxon>Euheterodonta</taxon>
        <taxon>Imparidentia</taxon>
        <taxon>Neoheterodontei</taxon>
        <taxon>Myida</taxon>
        <taxon>Dreissenoidea</taxon>
        <taxon>Dreissenidae</taxon>
        <taxon>Dreissena</taxon>
    </lineage>
</organism>
<dbReference type="Proteomes" id="UP000828390">
    <property type="component" value="Unassembled WGS sequence"/>
</dbReference>
<proteinExistence type="predicted"/>
<gene>
    <name evidence="1" type="ORF">DPMN_169976</name>
</gene>
<dbReference type="AlphaFoldDB" id="A0A9D4DVK2"/>
<name>A0A9D4DVK2_DREPO</name>
<reference evidence="1" key="2">
    <citation type="submission" date="2020-11" db="EMBL/GenBank/DDBJ databases">
        <authorList>
            <person name="McCartney M.A."/>
            <person name="Auch B."/>
            <person name="Kono T."/>
            <person name="Mallez S."/>
            <person name="Becker A."/>
            <person name="Gohl D.M."/>
            <person name="Silverstein K.A.T."/>
            <person name="Koren S."/>
            <person name="Bechman K.B."/>
            <person name="Herman A."/>
            <person name="Abrahante J.E."/>
            <person name="Garbe J."/>
        </authorList>
    </citation>
    <scope>NUCLEOTIDE SEQUENCE</scope>
    <source>
        <strain evidence="1">Duluth1</strain>
        <tissue evidence="1">Whole animal</tissue>
    </source>
</reference>
<evidence type="ECO:0000313" key="1">
    <source>
        <dbReference type="EMBL" id="KAH3768759.1"/>
    </source>
</evidence>
<accession>A0A9D4DVK2</accession>
<keyword evidence="2" id="KW-1185">Reference proteome</keyword>
<sequence length="75" mass="7947">MTIVRRRLAVLRAVVVVQGAGHASRASGKLTKLSAKRAMPFVIMAACIKADPVNVNLGDRGIAVSVFDSSEARNQ</sequence>
<reference evidence="1" key="1">
    <citation type="journal article" date="2019" name="bioRxiv">
        <title>The Genome of the Zebra Mussel, Dreissena polymorpha: A Resource for Invasive Species Research.</title>
        <authorList>
            <person name="McCartney M.A."/>
            <person name="Auch B."/>
            <person name="Kono T."/>
            <person name="Mallez S."/>
            <person name="Zhang Y."/>
            <person name="Obille A."/>
            <person name="Becker A."/>
            <person name="Abrahante J.E."/>
            <person name="Garbe J."/>
            <person name="Badalamenti J.P."/>
            <person name="Herman A."/>
            <person name="Mangelson H."/>
            <person name="Liachko I."/>
            <person name="Sullivan S."/>
            <person name="Sone E.D."/>
            <person name="Koren S."/>
            <person name="Silverstein K.A.T."/>
            <person name="Beckman K.B."/>
            <person name="Gohl D.M."/>
        </authorList>
    </citation>
    <scope>NUCLEOTIDE SEQUENCE</scope>
    <source>
        <strain evidence="1">Duluth1</strain>
        <tissue evidence="1">Whole animal</tissue>
    </source>
</reference>
<evidence type="ECO:0000313" key="2">
    <source>
        <dbReference type="Proteomes" id="UP000828390"/>
    </source>
</evidence>